<evidence type="ECO:0000313" key="4">
    <source>
        <dbReference type="Proteomes" id="UP000283530"/>
    </source>
</evidence>
<feature type="region of interest" description="Disordered" evidence="1">
    <location>
        <begin position="257"/>
        <end position="306"/>
    </location>
</feature>
<proteinExistence type="predicted"/>
<comment type="caution">
    <text evidence="3">The sequence shown here is derived from an EMBL/GenBank/DDBJ whole genome shotgun (WGS) entry which is preliminary data.</text>
</comment>
<name>A0A443Q3E5_9MAGN</name>
<dbReference type="OrthoDB" id="1689175at2759"/>
<dbReference type="PANTHER" id="PTHR34967:SF1">
    <property type="entry name" value="OS02G0257200 PROTEIN"/>
    <property type="match status" value="1"/>
</dbReference>
<keyword evidence="2" id="KW-0472">Membrane</keyword>
<dbReference type="PANTHER" id="PTHR34967">
    <property type="entry name" value="OS02G0257200 PROTEIN"/>
    <property type="match status" value="1"/>
</dbReference>
<gene>
    <name evidence="3" type="ORF">CKAN_02697400</name>
</gene>
<keyword evidence="2" id="KW-0812">Transmembrane</keyword>
<dbReference type="Proteomes" id="UP000283530">
    <property type="component" value="Unassembled WGS sequence"/>
</dbReference>
<feature type="transmembrane region" description="Helical" evidence="2">
    <location>
        <begin position="94"/>
        <end position="121"/>
    </location>
</feature>
<protein>
    <submittedName>
        <fullName evidence="3">Polypyrimidine tract-binding protein 2-like protein</fullName>
    </submittedName>
</protein>
<evidence type="ECO:0000256" key="1">
    <source>
        <dbReference type="SAM" id="MobiDB-lite"/>
    </source>
</evidence>
<keyword evidence="2" id="KW-1133">Transmembrane helix</keyword>
<evidence type="ECO:0000313" key="3">
    <source>
        <dbReference type="EMBL" id="RWR97536.1"/>
    </source>
</evidence>
<feature type="transmembrane region" description="Helical" evidence="2">
    <location>
        <begin position="21"/>
        <end position="42"/>
    </location>
</feature>
<feature type="transmembrane region" description="Helical" evidence="2">
    <location>
        <begin position="54"/>
        <end position="73"/>
    </location>
</feature>
<organism evidence="3 4">
    <name type="scientific">Cinnamomum micranthum f. kanehirae</name>
    <dbReference type="NCBI Taxonomy" id="337451"/>
    <lineage>
        <taxon>Eukaryota</taxon>
        <taxon>Viridiplantae</taxon>
        <taxon>Streptophyta</taxon>
        <taxon>Embryophyta</taxon>
        <taxon>Tracheophyta</taxon>
        <taxon>Spermatophyta</taxon>
        <taxon>Magnoliopsida</taxon>
        <taxon>Magnoliidae</taxon>
        <taxon>Laurales</taxon>
        <taxon>Lauraceae</taxon>
        <taxon>Cinnamomum</taxon>
    </lineage>
</organism>
<feature type="compositionally biased region" description="Basic and acidic residues" evidence="1">
    <location>
        <begin position="275"/>
        <end position="287"/>
    </location>
</feature>
<keyword evidence="4" id="KW-1185">Reference proteome</keyword>
<sequence>MVKLATARESRFYGTRASRNRWEYVNAGLYVLGSILLMGGFAAQFSSGDAKSGLAVLGIGLLFVTLVNVHDLLAHMAGIDYRFALIGSDPQLALVELAVPSVQALGSILNLMGILIFLVQAEKGYDLKLERCALYLLIVGPILWVIGSIHNSCQIYERANGQVQILQKSVHIPFLMGSLLFLVGGIVNSHGHFGLTQHGLKLLSGSTAVFTSMQRKSWVWLGLYGSMLFCIGGLMNLVKVFKMQQMDGMRLEKLRGGAQERLSRDREGQVPLISEDQRRRKAFEEPPSRSFPVPTPYKDALLSGKS</sequence>
<feature type="transmembrane region" description="Helical" evidence="2">
    <location>
        <begin position="218"/>
        <end position="241"/>
    </location>
</feature>
<evidence type="ECO:0000256" key="2">
    <source>
        <dbReference type="SAM" id="Phobius"/>
    </source>
</evidence>
<reference evidence="3 4" key="1">
    <citation type="journal article" date="2019" name="Nat. Plants">
        <title>Stout camphor tree genome fills gaps in understanding of flowering plant genome evolution.</title>
        <authorList>
            <person name="Chaw S.M."/>
            <person name="Liu Y.C."/>
            <person name="Wu Y.W."/>
            <person name="Wang H.Y."/>
            <person name="Lin C.I."/>
            <person name="Wu C.S."/>
            <person name="Ke H.M."/>
            <person name="Chang L.Y."/>
            <person name="Hsu C.Y."/>
            <person name="Yang H.T."/>
            <person name="Sudianto E."/>
            <person name="Hsu M.H."/>
            <person name="Wu K.P."/>
            <person name="Wang L.N."/>
            <person name="Leebens-Mack J.H."/>
            <person name="Tsai I.J."/>
        </authorList>
    </citation>
    <scope>NUCLEOTIDE SEQUENCE [LARGE SCALE GENOMIC DNA]</scope>
    <source>
        <strain evidence="4">cv. Chaw 1501</strain>
        <tissue evidence="3">Young leaves</tissue>
    </source>
</reference>
<dbReference type="EMBL" id="QPKB01000013">
    <property type="protein sequence ID" value="RWR97536.1"/>
    <property type="molecule type" value="Genomic_DNA"/>
</dbReference>
<feature type="transmembrane region" description="Helical" evidence="2">
    <location>
        <begin position="170"/>
        <end position="187"/>
    </location>
</feature>
<accession>A0A443Q3E5</accession>
<dbReference type="AlphaFoldDB" id="A0A443Q3E5"/>
<feature type="transmembrane region" description="Helical" evidence="2">
    <location>
        <begin position="133"/>
        <end position="149"/>
    </location>
</feature>